<dbReference type="HAMAP" id="MF_00514">
    <property type="entry name" value="Ribosomal_bL35"/>
    <property type="match status" value="1"/>
</dbReference>
<feature type="region of interest" description="Disordered" evidence="7">
    <location>
        <begin position="34"/>
        <end position="64"/>
    </location>
</feature>
<evidence type="ECO:0000256" key="5">
    <source>
        <dbReference type="HAMAP-Rule" id="MF_00514"/>
    </source>
</evidence>
<reference evidence="8" key="1">
    <citation type="submission" date="2021-08" db="EMBL/GenBank/DDBJ databases">
        <title>Genome of a novel bacterium of the phylum Verrucomicrobia, Oleiharenicola sp. KSB-15.</title>
        <authorList>
            <person name="Chung J.-H."/>
            <person name="Ahn J.-H."/>
            <person name="Yoon Y."/>
            <person name="Kim D.-Y."/>
            <person name="An S.-H."/>
            <person name="Park I."/>
            <person name="Yeon J."/>
        </authorList>
    </citation>
    <scope>NUCLEOTIDE SEQUENCE</scope>
    <source>
        <strain evidence="8">KSB-15</strain>
    </source>
</reference>
<dbReference type="GO" id="GO:0015934">
    <property type="term" value="C:large ribosomal subunit"/>
    <property type="evidence" value="ECO:0007669"/>
    <property type="project" value="TreeGrafter"/>
</dbReference>
<dbReference type="NCBIfam" id="TIGR00001">
    <property type="entry name" value="rpmI_bact"/>
    <property type="match status" value="1"/>
</dbReference>
<accession>A0A8F9TUV2</accession>
<evidence type="ECO:0000256" key="4">
    <source>
        <dbReference type="ARBA" id="ARBA00071664"/>
    </source>
</evidence>
<dbReference type="RefSeq" id="WP_220161611.1">
    <property type="nucleotide sequence ID" value="NZ_CP080507.1"/>
</dbReference>
<dbReference type="GO" id="GO:0003735">
    <property type="term" value="F:structural constituent of ribosome"/>
    <property type="evidence" value="ECO:0007669"/>
    <property type="project" value="InterPro"/>
</dbReference>
<keyword evidence="3 5" id="KW-0687">Ribonucleoprotein</keyword>
<dbReference type="Pfam" id="PF01632">
    <property type="entry name" value="Ribosomal_L35p"/>
    <property type="match status" value="1"/>
</dbReference>
<dbReference type="EMBL" id="CP080507">
    <property type="protein sequence ID" value="QYM78507.1"/>
    <property type="molecule type" value="Genomic_DNA"/>
</dbReference>
<dbReference type="PROSITE" id="PS00936">
    <property type="entry name" value="RIBOSOMAL_L35"/>
    <property type="match status" value="1"/>
</dbReference>
<evidence type="ECO:0000313" key="8">
    <source>
        <dbReference type="EMBL" id="QYM78507.1"/>
    </source>
</evidence>
<dbReference type="PRINTS" id="PR00064">
    <property type="entry name" value="RIBOSOMALL35"/>
</dbReference>
<dbReference type="PANTHER" id="PTHR33343:SF1">
    <property type="entry name" value="LARGE RIBOSOMAL SUBUNIT PROTEIN BL35M"/>
    <property type="match status" value="1"/>
</dbReference>
<evidence type="ECO:0000256" key="7">
    <source>
        <dbReference type="SAM" id="MobiDB-lite"/>
    </source>
</evidence>
<comment type="similarity">
    <text evidence="1 5 6">Belongs to the bacterial ribosomal protein bL35 family.</text>
</comment>
<dbReference type="GO" id="GO:0006412">
    <property type="term" value="P:translation"/>
    <property type="evidence" value="ECO:0007669"/>
    <property type="project" value="UniProtKB-UniRule"/>
</dbReference>
<feature type="compositionally biased region" description="Basic and acidic residues" evidence="7">
    <location>
        <begin position="44"/>
        <end position="53"/>
    </location>
</feature>
<dbReference type="SUPFAM" id="SSF143034">
    <property type="entry name" value="L35p-like"/>
    <property type="match status" value="1"/>
</dbReference>
<dbReference type="KEGG" id="ole:K0B96_14560"/>
<organism evidence="8 9">
    <name type="scientific">Horticoccus luteus</name>
    <dbReference type="NCBI Taxonomy" id="2862869"/>
    <lineage>
        <taxon>Bacteria</taxon>
        <taxon>Pseudomonadati</taxon>
        <taxon>Verrucomicrobiota</taxon>
        <taxon>Opitutia</taxon>
        <taxon>Opitutales</taxon>
        <taxon>Opitutaceae</taxon>
        <taxon>Horticoccus</taxon>
    </lineage>
</organism>
<dbReference type="InterPro" id="IPR037229">
    <property type="entry name" value="Ribosomal_bL35_sf"/>
</dbReference>
<dbReference type="FunFam" id="4.10.410.60:FF:000001">
    <property type="entry name" value="50S ribosomal protein L35"/>
    <property type="match status" value="1"/>
</dbReference>
<evidence type="ECO:0000313" key="9">
    <source>
        <dbReference type="Proteomes" id="UP000825051"/>
    </source>
</evidence>
<dbReference type="InterPro" id="IPR001706">
    <property type="entry name" value="Ribosomal_bL35"/>
</dbReference>
<keyword evidence="9" id="KW-1185">Reference proteome</keyword>
<dbReference type="PANTHER" id="PTHR33343">
    <property type="entry name" value="54S RIBOSOMAL PROTEIN BL35M"/>
    <property type="match status" value="1"/>
</dbReference>
<dbReference type="InterPro" id="IPR018265">
    <property type="entry name" value="Ribosomal_bL35_CS"/>
</dbReference>
<keyword evidence="2 5" id="KW-0689">Ribosomal protein</keyword>
<evidence type="ECO:0000256" key="1">
    <source>
        <dbReference type="ARBA" id="ARBA00006598"/>
    </source>
</evidence>
<dbReference type="InterPro" id="IPR021137">
    <property type="entry name" value="Ribosomal_bL35-like"/>
</dbReference>
<protein>
    <recommendedName>
        <fullName evidence="4 5">Large ribosomal subunit protein bL35</fullName>
    </recommendedName>
</protein>
<dbReference type="Proteomes" id="UP000825051">
    <property type="component" value="Chromosome"/>
</dbReference>
<evidence type="ECO:0000256" key="6">
    <source>
        <dbReference type="RuleBase" id="RU000568"/>
    </source>
</evidence>
<dbReference type="AlphaFoldDB" id="A0A8F9TUV2"/>
<proteinExistence type="inferred from homology"/>
<evidence type="ECO:0000256" key="2">
    <source>
        <dbReference type="ARBA" id="ARBA00022980"/>
    </source>
</evidence>
<dbReference type="Gene3D" id="4.10.410.60">
    <property type="match status" value="1"/>
</dbReference>
<name>A0A8F9TUV2_9BACT</name>
<gene>
    <name evidence="5 8" type="primary">rpmI</name>
    <name evidence="8" type="ORF">K0B96_14560</name>
</gene>
<evidence type="ECO:0000256" key="3">
    <source>
        <dbReference type="ARBA" id="ARBA00023274"/>
    </source>
</evidence>
<sequence length="64" mass="7169">MQKTKKSVAKRFKLTAKGKLVRRTPGFRHLLGAKSTKSKRRASRDKLVAEGHAKPLKRCLPTGL</sequence>